<organism evidence="8 9">
    <name type="scientific">Phocoenobacter uteri</name>
    <dbReference type="NCBI Taxonomy" id="146806"/>
    <lineage>
        <taxon>Bacteria</taxon>
        <taxon>Pseudomonadati</taxon>
        <taxon>Pseudomonadota</taxon>
        <taxon>Gammaproteobacteria</taxon>
        <taxon>Pasteurellales</taxon>
        <taxon>Pasteurellaceae</taxon>
        <taxon>Phocoenobacter</taxon>
    </lineage>
</organism>
<keyword evidence="2" id="KW-1003">Cell membrane</keyword>
<feature type="transmembrane region" description="Helical" evidence="6">
    <location>
        <begin position="80"/>
        <end position="97"/>
    </location>
</feature>
<dbReference type="EMBL" id="UGTA01000001">
    <property type="protein sequence ID" value="SUB58801.1"/>
    <property type="molecule type" value="Genomic_DNA"/>
</dbReference>
<feature type="transmembrane region" description="Helical" evidence="6">
    <location>
        <begin position="258"/>
        <end position="278"/>
    </location>
</feature>
<proteinExistence type="predicted"/>
<keyword evidence="3 6" id="KW-0812">Transmembrane</keyword>
<evidence type="ECO:0000259" key="7">
    <source>
        <dbReference type="Pfam" id="PF00482"/>
    </source>
</evidence>
<dbReference type="OrthoDB" id="9810662at2"/>
<comment type="subcellular location">
    <subcellularLocation>
        <location evidence="1">Cell membrane</location>
        <topology evidence="1">Multi-pass membrane protein</topology>
    </subcellularLocation>
</comment>
<evidence type="ECO:0000256" key="4">
    <source>
        <dbReference type="ARBA" id="ARBA00022989"/>
    </source>
</evidence>
<gene>
    <name evidence="8" type="ORF">NCTC12872_00769</name>
</gene>
<evidence type="ECO:0000256" key="3">
    <source>
        <dbReference type="ARBA" id="ARBA00022692"/>
    </source>
</evidence>
<dbReference type="Proteomes" id="UP000255417">
    <property type="component" value="Unassembled WGS sequence"/>
</dbReference>
<feature type="transmembrane region" description="Helical" evidence="6">
    <location>
        <begin position="6"/>
        <end position="24"/>
    </location>
</feature>
<sequence length="285" mass="31764">MTRLSFFIALICCGVFIFIFAILGRNKLQRNKKILAGTHHKEKVTEEPKSGKNKQQMDLELLLISNNRFLKLLGEIDKNIKIKLLITAVLFAIYAVATRGGTPDKIQQAFVFFGILVVTIVVPGIFTGIIIKRKIKSIMVDLPGFIDLVAVCVQTGMTIDMALKQIATDFKTLNPDLTYVMLRIIRKAELTSLSSALDDLAISLPTREIRMFTTVLQQSLNFGSSIYGQLIQLSADIRELQLLAIEERLGTLAAKMSIPLIAFIMFPIVILILAPGAMRVFPHVF</sequence>
<evidence type="ECO:0000256" key="2">
    <source>
        <dbReference type="ARBA" id="ARBA00022475"/>
    </source>
</evidence>
<evidence type="ECO:0000313" key="9">
    <source>
        <dbReference type="Proteomes" id="UP000255417"/>
    </source>
</evidence>
<dbReference type="Pfam" id="PF00482">
    <property type="entry name" value="T2SSF"/>
    <property type="match status" value="1"/>
</dbReference>
<dbReference type="PANTHER" id="PTHR35007">
    <property type="entry name" value="INTEGRAL MEMBRANE PROTEIN-RELATED"/>
    <property type="match status" value="1"/>
</dbReference>
<keyword evidence="9" id="KW-1185">Reference proteome</keyword>
<feature type="transmembrane region" description="Helical" evidence="6">
    <location>
        <begin position="109"/>
        <end position="131"/>
    </location>
</feature>
<dbReference type="RefSeq" id="WP_115315311.1">
    <property type="nucleotide sequence ID" value="NZ_LWIF01000001.1"/>
</dbReference>
<keyword evidence="5 6" id="KW-0472">Membrane</keyword>
<feature type="domain" description="Type II secretion system protein GspF" evidence="7">
    <location>
        <begin position="145"/>
        <end position="273"/>
    </location>
</feature>
<protein>
    <submittedName>
        <fullName evidence="8">Flp pilus assembly protein TadB</fullName>
    </submittedName>
</protein>
<evidence type="ECO:0000256" key="5">
    <source>
        <dbReference type="ARBA" id="ARBA00023136"/>
    </source>
</evidence>
<dbReference type="AlphaFoldDB" id="A0A379C980"/>
<name>A0A379C980_9PAST</name>
<accession>A0A379C980</accession>
<evidence type="ECO:0000256" key="1">
    <source>
        <dbReference type="ARBA" id="ARBA00004651"/>
    </source>
</evidence>
<dbReference type="PANTHER" id="PTHR35007:SF2">
    <property type="entry name" value="PILUS ASSEMBLE PROTEIN"/>
    <property type="match status" value="1"/>
</dbReference>
<evidence type="ECO:0000313" key="8">
    <source>
        <dbReference type="EMBL" id="SUB58801.1"/>
    </source>
</evidence>
<dbReference type="GO" id="GO:0005886">
    <property type="term" value="C:plasma membrane"/>
    <property type="evidence" value="ECO:0007669"/>
    <property type="project" value="UniProtKB-SubCell"/>
</dbReference>
<reference evidence="8 9" key="1">
    <citation type="submission" date="2018-06" db="EMBL/GenBank/DDBJ databases">
        <authorList>
            <consortium name="Pathogen Informatics"/>
            <person name="Doyle S."/>
        </authorList>
    </citation>
    <scope>NUCLEOTIDE SEQUENCE [LARGE SCALE GENOMIC DNA]</scope>
    <source>
        <strain evidence="8 9">NCTC12872</strain>
    </source>
</reference>
<evidence type="ECO:0000256" key="6">
    <source>
        <dbReference type="SAM" id="Phobius"/>
    </source>
</evidence>
<keyword evidence="4 6" id="KW-1133">Transmembrane helix</keyword>
<dbReference type="InterPro" id="IPR018076">
    <property type="entry name" value="T2SS_GspF_dom"/>
</dbReference>